<gene>
    <name evidence="1" type="ORF">ABW22_03830</name>
</gene>
<proteinExistence type="predicted"/>
<reference evidence="1 2" key="1">
    <citation type="journal article" date="2015" name="Appl. Environ. Microbiol.">
        <title>Aerobic and Anaerobic Thiosulfate Oxidation by a Cold-Adapted, Subglacial Chemoautotroph.</title>
        <authorList>
            <person name="Harrold Z.R."/>
            <person name="Skidmore M.L."/>
            <person name="Hamilton T.L."/>
            <person name="Desch L."/>
            <person name="Amada K."/>
            <person name="van Gelder W."/>
            <person name="Glover K."/>
            <person name="Roden E.E."/>
            <person name="Boyd E.S."/>
        </authorList>
    </citation>
    <scope>NUCLEOTIDE SEQUENCE [LARGE SCALE GENOMIC DNA]</scope>
    <source>
        <strain evidence="1 2">RG</strain>
    </source>
</reference>
<evidence type="ECO:0000313" key="1">
    <source>
        <dbReference type="EMBL" id="KVW97530.1"/>
    </source>
</evidence>
<dbReference type="PANTHER" id="PTHR47199">
    <property type="entry name" value="PHOTOSYSTEM II STABILITY/ASSEMBLY FACTOR HCF136, CHLOROPLASTIC"/>
    <property type="match status" value="1"/>
</dbReference>
<evidence type="ECO:0000313" key="2">
    <source>
        <dbReference type="Proteomes" id="UP000064243"/>
    </source>
</evidence>
<name>A0A106BRY2_THIDE</name>
<dbReference type="OrthoDB" id="9767885at2"/>
<dbReference type="EMBL" id="LDUG01000015">
    <property type="protein sequence ID" value="KVW97530.1"/>
    <property type="molecule type" value="Genomic_DNA"/>
</dbReference>
<dbReference type="InterPro" id="IPR015943">
    <property type="entry name" value="WD40/YVTN_repeat-like_dom_sf"/>
</dbReference>
<protein>
    <submittedName>
        <fullName evidence="1">Uncharacterized protein</fullName>
    </submittedName>
</protein>
<sequence length="330" mass="34812">MTVNKVWRLLSAVMPFAVIGGLLYAGIFIKPASVGASVAPPVLAPRDAFYGVAMPADGVIWAVGRGGKIVRSDDDGRKWLLQPAATDANLQSITAWDAERAVVVGNDGTVLQSADGGRSWQAAVGLPAEAAGRKLIRVRRSADGRVYAVGEFGLVLSATGFGAAWDSIGKREDVGWNDLAARENTLILAGEFGRIRRSGDGGRNWQDVASPVKSSLLGVAFSADGRLAVAVGLDGVVLLSTDDGQSWRAVSSGTREHLFAVTAHNAGWAAVGDKGLLLRAPADAQTWEVRRLAENSYAWHADIEAHADRLYLAGATLSAVGQDNKLEQFK</sequence>
<organism evidence="1 2">
    <name type="scientific">Thiobacillus denitrificans</name>
    <dbReference type="NCBI Taxonomy" id="36861"/>
    <lineage>
        <taxon>Bacteria</taxon>
        <taxon>Pseudomonadati</taxon>
        <taxon>Pseudomonadota</taxon>
        <taxon>Betaproteobacteria</taxon>
        <taxon>Nitrosomonadales</taxon>
        <taxon>Thiobacillaceae</taxon>
        <taxon>Thiobacillus</taxon>
    </lineage>
</organism>
<accession>A0A106BRY2</accession>
<dbReference type="Proteomes" id="UP000064243">
    <property type="component" value="Unassembled WGS sequence"/>
</dbReference>
<dbReference type="Gene3D" id="2.130.10.10">
    <property type="entry name" value="YVTN repeat-like/Quinoprotein amine dehydrogenase"/>
    <property type="match status" value="2"/>
</dbReference>
<dbReference type="PATRIC" id="fig|36861.3.peg.217"/>
<keyword evidence="2" id="KW-1185">Reference proteome</keyword>
<dbReference type="RefSeq" id="WP_059752108.1">
    <property type="nucleotide sequence ID" value="NZ_LDUG01000015.1"/>
</dbReference>
<dbReference type="PANTHER" id="PTHR47199:SF2">
    <property type="entry name" value="PHOTOSYSTEM II STABILITY_ASSEMBLY FACTOR HCF136, CHLOROPLASTIC"/>
    <property type="match status" value="1"/>
</dbReference>
<dbReference type="SUPFAM" id="SSF110296">
    <property type="entry name" value="Oligoxyloglucan reducing end-specific cellobiohydrolase"/>
    <property type="match status" value="1"/>
</dbReference>
<dbReference type="AlphaFoldDB" id="A0A106BRY2"/>
<comment type="caution">
    <text evidence="1">The sequence shown here is derived from an EMBL/GenBank/DDBJ whole genome shotgun (WGS) entry which is preliminary data.</text>
</comment>